<dbReference type="Proteomes" id="UP000815846">
    <property type="component" value="Unassembled WGS sequence"/>
</dbReference>
<evidence type="ECO:0000313" key="2">
    <source>
        <dbReference type="Proteomes" id="UP000815846"/>
    </source>
</evidence>
<sequence>MNFKDAKQLSDLSLALANQKKVAIAISVADSHGELVMYHKMDAVSYHAAYLSQCKAYTAAREMLTSSQVGAYAKNTAKDLANWCDSKITGIAGGVPIFSGYKVIGSLGIAGLKEAEDEEFAYEVIKNFSNTNSYKKVIT</sequence>
<gene>
    <name evidence="1" type="ORF">CWS31_001505</name>
</gene>
<dbReference type="PANTHER" id="PTHR34309:SF1">
    <property type="entry name" value="PROTEIN GLCG"/>
    <property type="match status" value="1"/>
</dbReference>
<dbReference type="Gene3D" id="3.30.450.150">
    <property type="entry name" value="Haem-degrading domain"/>
    <property type="match status" value="1"/>
</dbReference>
<protein>
    <submittedName>
        <fullName evidence="1">Heme-binding protein</fullName>
    </submittedName>
</protein>
<dbReference type="PANTHER" id="PTHR34309">
    <property type="entry name" value="SLR1406 PROTEIN"/>
    <property type="match status" value="1"/>
</dbReference>
<dbReference type="InterPro" id="IPR038084">
    <property type="entry name" value="PduO/GlcC-like_sf"/>
</dbReference>
<name>A0ABY3N1D5_9GAMM</name>
<dbReference type="RefSeq" id="WP_148747667.1">
    <property type="nucleotide sequence ID" value="NZ_PJAI02000001.1"/>
</dbReference>
<dbReference type="InterPro" id="IPR052517">
    <property type="entry name" value="GlcG_carb_metab_protein"/>
</dbReference>
<organism evidence="1 2">
    <name type="scientific">Colwellia echini</name>
    <dbReference type="NCBI Taxonomy" id="1982103"/>
    <lineage>
        <taxon>Bacteria</taxon>
        <taxon>Pseudomonadati</taxon>
        <taxon>Pseudomonadota</taxon>
        <taxon>Gammaproteobacteria</taxon>
        <taxon>Alteromonadales</taxon>
        <taxon>Colwelliaceae</taxon>
        <taxon>Colwellia</taxon>
    </lineage>
</organism>
<dbReference type="SUPFAM" id="SSF143744">
    <property type="entry name" value="GlcG-like"/>
    <property type="match status" value="1"/>
</dbReference>
<dbReference type="EMBL" id="PJAI02000001">
    <property type="protein sequence ID" value="TYK67229.1"/>
    <property type="molecule type" value="Genomic_DNA"/>
</dbReference>
<accession>A0ABY3N1D5</accession>
<dbReference type="Pfam" id="PF03928">
    <property type="entry name" value="HbpS-like"/>
    <property type="match status" value="1"/>
</dbReference>
<proteinExistence type="predicted"/>
<dbReference type="InterPro" id="IPR005624">
    <property type="entry name" value="PduO/GlcC-like"/>
</dbReference>
<reference evidence="1 2" key="1">
    <citation type="submission" date="2019-08" db="EMBL/GenBank/DDBJ databases">
        <title>Microbe sample from Colwellia echini.</title>
        <authorList>
            <person name="Christiansen L."/>
            <person name="Pathiraja D."/>
            <person name="Schultz-Johansen M."/>
            <person name="Choi I.-G."/>
            <person name="Stougaard P."/>
        </authorList>
    </citation>
    <scope>NUCLEOTIDE SEQUENCE [LARGE SCALE GENOMIC DNA]</scope>
    <source>
        <strain evidence="1 2">A3</strain>
    </source>
</reference>
<comment type="caution">
    <text evidence="1">The sequence shown here is derived from an EMBL/GenBank/DDBJ whole genome shotgun (WGS) entry which is preliminary data.</text>
</comment>
<keyword evidence="2" id="KW-1185">Reference proteome</keyword>
<evidence type="ECO:0000313" key="1">
    <source>
        <dbReference type="EMBL" id="TYK67229.1"/>
    </source>
</evidence>